<evidence type="ECO:0000256" key="1">
    <source>
        <dbReference type="SAM" id="MobiDB-lite"/>
    </source>
</evidence>
<evidence type="ECO:0000313" key="2">
    <source>
        <dbReference type="EMBL" id="KAK5770913.1"/>
    </source>
</evidence>
<feature type="region of interest" description="Disordered" evidence="1">
    <location>
        <begin position="1"/>
        <end position="55"/>
    </location>
</feature>
<dbReference type="Proteomes" id="UP001358586">
    <property type="component" value="Chromosome 13"/>
</dbReference>
<evidence type="ECO:0000313" key="3">
    <source>
        <dbReference type="Proteomes" id="UP001358586"/>
    </source>
</evidence>
<name>A0ABR0MCV8_GOSAR</name>
<feature type="compositionally biased region" description="Basic and acidic residues" evidence="1">
    <location>
        <begin position="1"/>
        <end position="16"/>
    </location>
</feature>
<proteinExistence type="predicted"/>
<dbReference type="EMBL" id="JARKNE010000013">
    <property type="protein sequence ID" value="KAK5770913.1"/>
    <property type="molecule type" value="Genomic_DNA"/>
</dbReference>
<gene>
    <name evidence="2" type="ORF">PVK06_047070</name>
</gene>
<keyword evidence="3" id="KW-1185">Reference proteome</keyword>
<reference evidence="2 3" key="1">
    <citation type="submission" date="2023-03" db="EMBL/GenBank/DDBJ databases">
        <title>WGS of Gossypium arboreum.</title>
        <authorList>
            <person name="Yu D."/>
        </authorList>
    </citation>
    <scope>NUCLEOTIDE SEQUENCE [LARGE SCALE GENOMIC DNA]</scope>
    <source>
        <tissue evidence="2">Leaf</tissue>
    </source>
</reference>
<organism evidence="2 3">
    <name type="scientific">Gossypium arboreum</name>
    <name type="common">Tree cotton</name>
    <name type="synonym">Gossypium nanking</name>
    <dbReference type="NCBI Taxonomy" id="29729"/>
    <lineage>
        <taxon>Eukaryota</taxon>
        <taxon>Viridiplantae</taxon>
        <taxon>Streptophyta</taxon>
        <taxon>Embryophyta</taxon>
        <taxon>Tracheophyta</taxon>
        <taxon>Spermatophyta</taxon>
        <taxon>Magnoliopsida</taxon>
        <taxon>eudicotyledons</taxon>
        <taxon>Gunneridae</taxon>
        <taxon>Pentapetalae</taxon>
        <taxon>rosids</taxon>
        <taxon>malvids</taxon>
        <taxon>Malvales</taxon>
        <taxon>Malvaceae</taxon>
        <taxon>Malvoideae</taxon>
        <taxon>Gossypium</taxon>
    </lineage>
</organism>
<accession>A0ABR0MCV8</accession>
<protein>
    <submittedName>
        <fullName evidence="2">Uncharacterized protein</fullName>
    </submittedName>
</protein>
<comment type="caution">
    <text evidence="2">The sequence shown here is derived from an EMBL/GenBank/DDBJ whole genome shotgun (WGS) entry which is preliminary data.</text>
</comment>
<sequence length="121" mass="13857">MEKDQTWTKVGEEKTRSVNIESDQEEKETNKIYAPTEPATTLIPSPLTTPVSKQDSEINKLIDDLTKSNDEKNEVLINYLKRKQRYKHAARKPLPQTEEDADAALSPRHSQPTRRVPNKST</sequence>
<feature type="compositionally biased region" description="Polar residues" evidence="1">
    <location>
        <begin position="38"/>
        <end position="53"/>
    </location>
</feature>
<feature type="region of interest" description="Disordered" evidence="1">
    <location>
        <begin position="84"/>
        <end position="121"/>
    </location>
</feature>